<gene>
    <name evidence="2" type="ORF">GCM10007425_07650</name>
</gene>
<sequence length="242" mass="27902">MKTYQHSVIAIILGILLGVYSYFSAIHDINTSLIAKEFIFYESDVLNKIFVPSHFNNTPYLDKESPFILLHSLLFYFCGLMIGSMPFLMKKKSQHQFLALRFGTQQKLFTYIKGHFILPIIGYTWSHLLIVFMLIHYHAPYDADMTQVEWLIFLILFGVCRVVLLIAIVQLAFILYIKFTAVVAQLGALLAIIVLFMVDRSVPFVTILFFDRTSYYVDGMLLGVIGIVSIQFLLKKIVYEVQ</sequence>
<keyword evidence="3" id="KW-1185">Reference proteome</keyword>
<dbReference type="Proteomes" id="UP000616608">
    <property type="component" value="Unassembled WGS sequence"/>
</dbReference>
<feature type="transmembrane region" description="Helical" evidence="1">
    <location>
        <begin position="116"/>
        <end position="138"/>
    </location>
</feature>
<comment type="caution">
    <text evidence="2">The sequence shown here is derived from an EMBL/GenBank/DDBJ whole genome shotgun (WGS) entry which is preliminary data.</text>
</comment>
<feature type="transmembrane region" description="Helical" evidence="1">
    <location>
        <begin position="215"/>
        <end position="234"/>
    </location>
</feature>
<proteinExistence type="predicted"/>
<keyword evidence="1" id="KW-1133">Transmembrane helix</keyword>
<organism evidence="2 3">
    <name type="scientific">Lysinibacillus alkalisoli</name>
    <dbReference type="NCBI Taxonomy" id="1911548"/>
    <lineage>
        <taxon>Bacteria</taxon>
        <taxon>Bacillati</taxon>
        <taxon>Bacillota</taxon>
        <taxon>Bacilli</taxon>
        <taxon>Bacillales</taxon>
        <taxon>Bacillaceae</taxon>
        <taxon>Lysinibacillus</taxon>
    </lineage>
</organism>
<keyword evidence="1" id="KW-0812">Transmembrane</keyword>
<keyword evidence="1" id="KW-0472">Membrane</keyword>
<dbReference type="RefSeq" id="WP_188613690.1">
    <property type="nucleotide sequence ID" value="NZ_BMJT01000002.1"/>
</dbReference>
<dbReference type="AlphaFoldDB" id="A0A917FZS8"/>
<feature type="transmembrane region" description="Helical" evidence="1">
    <location>
        <begin position="150"/>
        <end position="176"/>
    </location>
</feature>
<reference evidence="2" key="1">
    <citation type="journal article" date="2014" name="Int. J. Syst. Evol. Microbiol.">
        <title>Complete genome sequence of Corynebacterium casei LMG S-19264T (=DSM 44701T), isolated from a smear-ripened cheese.</title>
        <authorList>
            <consortium name="US DOE Joint Genome Institute (JGI-PGF)"/>
            <person name="Walter F."/>
            <person name="Albersmeier A."/>
            <person name="Kalinowski J."/>
            <person name="Ruckert C."/>
        </authorList>
    </citation>
    <scope>NUCLEOTIDE SEQUENCE</scope>
    <source>
        <strain evidence="2">CGMCC 1.15760</strain>
    </source>
</reference>
<reference evidence="2" key="2">
    <citation type="submission" date="2020-09" db="EMBL/GenBank/DDBJ databases">
        <authorList>
            <person name="Sun Q."/>
            <person name="Zhou Y."/>
        </authorList>
    </citation>
    <scope>NUCLEOTIDE SEQUENCE</scope>
    <source>
        <strain evidence="2">CGMCC 1.15760</strain>
    </source>
</reference>
<evidence type="ECO:0000313" key="3">
    <source>
        <dbReference type="Proteomes" id="UP000616608"/>
    </source>
</evidence>
<name>A0A917FZS8_9BACI</name>
<evidence type="ECO:0000313" key="2">
    <source>
        <dbReference type="EMBL" id="GGG15804.1"/>
    </source>
</evidence>
<protein>
    <submittedName>
        <fullName evidence="2">Uncharacterized protein</fullName>
    </submittedName>
</protein>
<evidence type="ECO:0000256" key="1">
    <source>
        <dbReference type="SAM" id="Phobius"/>
    </source>
</evidence>
<feature type="transmembrane region" description="Helical" evidence="1">
    <location>
        <begin position="67"/>
        <end position="88"/>
    </location>
</feature>
<accession>A0A917FZS8</accession>
<feature type="transmembrane region" description="Helical" evidence="1">
    <location>
        <begin position="7"/>
        <end position="23"/>
    </location>
</feature>
<dbReference type="EMBL" id="BMJT01000002">
    <property type="protein sequence ID" value="GGG15804.1"/>
    <property type="molecule type" value="Genomic_DNA"/>
</dbReference>